<dbReference type="InterPro" id="IPR010719">
    <property type="entry name" value="MnmM_MeTrfase"/>
</dbReference>
<dbReference type="Pfam" id="PF06962">
    <property type="entry name" value="rRNA_methylase"/>
    <property type="match status" value="1"/>
</dbReference>
<dbReference type="EMBL" id="QPKB01000007">
    <property type="protein sequence ID" value="RWR88747.1"/>
    <property type="molecule type" value="Genomic_DNA"/>
</dbReference>
<dbReference type="AlphaFoldDB" id="A0A443PDA1"/>
<name>A0A443PDA1_9MAGN</name>
<dbReference type="PANTHER" id="PTHR35276:SF1">
    <property type="entry name" value="TRNA (MNM(5)S(2)U34)-METHYLTRANSFERASE, CHLOROPLASTIC"/>
    <property type="match status" value="1"/>
</dbReference>
<organism evidence="1 2">
    <name type="scientific">Cinnamomum micranthum f. kanehirae</name>
    <dbReference type="NCBI Taxonomy" id="337451"/>
    <lineage>
        <taxon>Eukaryota</taxon>
        <taxon>Viridiplantae</taxon>
        <taxon>Streptophyta</taxon>
        <taxon>Embryophyta</taxon>
        <taxon>Tracheophyta</taxon>
        <taxon>Spermatophyta</taxon>
        <taxon>Magnoliopsida</taxon>
        <taxon>Magnoliidae</taxon>
        <taxon>Laurales</taxon>
        <taxon>Lauraceae</taxon>
        <taxon>Cinnamomum</taxon>
    </lineage>
</organism>
<comment type="caution">
    <text evidence="1">The sequence shown here is derived from an EMBL/GenBank/DDBJ whole genome shotgun (WGS) entry which is preliminary data.</text>
</comment>
<dbReference type="InterPro" id="IPR029063">
    <property type="entry name" value="SAM-dependent_MTases_sf"/>
</dbReference>
<proteinExistence type="predicted"/>
<keyword evidence="1" id="KW-0489">Methyltransferase</keyword>
<keyword evidence="2" id="KW-1185">Reference proteome</keyword>
<dbReference type="STRING" id="337451.A0A443PDA1"/>
<dbReference type="Gene3D" id="3.40.50.150">
    <property type="entry name" value="Vaccinia Virus protein VP39"/>
    <property type="match status" value="1"/>
</dbReference>
<protein>
    <submittedName>
        <fullName evidence="1">Putative rRNA methylase YtqB</fullName>
    </submittedName>
</protein>
<dbReference type="GO" id="GO:0032259">
    <property type="term" value="P:methylation"/>
    <property type="evidence" value="ECO:0007669"/>
    <property type="project" value="UniProtKB-KW"/>
</dbReference>
<dbReference type="OrthoDB" id="2984at2759"/>
<accession>A0A443PDA1</accession>
<gene>
    <name evidence="1" type="ORF">CKAN_01778400</name>
</gene>
<reference evidence="1 2" key="1">
    <citation type="journal article" date="2019" name="Nat. Plants">
        <title>Stout camphor tree genome fills gaps in understanding of flowering plant genome evolution.</title>
        <authorList>
            <person name="Chaw S.M."/>
            <person name="Liu Y.C."/>
            <person name="Wu Y.W."/>
            <person name="Wang H.Y."/>
            <person name="Lin C.I."/>
            <person name="Wu C.S."/>
            <person name="Ke H.M."/>
            <person name="Chang L.Y."/>
            <person name="Hsu C.Y."/>
            <person name="Yang H.T."/>
            <person name="Sudianto E."/>
            <person name="Hsu M.H."/>
            <person name="Wu K.P."/>
            <person name="Wang L.N."/>
            <person name="Leebens-Mack J.H."/>
            <person name="Tsai I.J."/>
        </authorList>
    </citation>
    <scope>NUCLEOTIDE SEQUENCE [LARGE SCALE GENOMIC DNA]</scope>
    <source>
        <strain evidence="2">cv. Chaw 1501</strain>
        <tissue evidence="1">Young leaves</tissue>
    </source>
</reference>
<dbReference type="SUPFAM" id="SSF53335">
    <property type="entry name" value="S-adenosyl-L-methionine-dependent methyltransferases"/>
    <property type="match status" value="1"/>
</dbReference>
<evidence type="ECO:0000313" key="1">
    <source>
        <dbReference type="EMBL" id="RWR88747.1"/>
    </source>
</evidence>
<dbReference type="PANTHER" id="PTHR35276">
    <property type="entry name" value="S-ADENOSYL-L-METHIONINE-DEPENDENT METHYLTRANSFERASES SUPERFAMILY PROTEIN"/>
    <property type="match status" value="1"/>
</dbReference>
<sequence length="274" mass="29929">MEMVLSLRLSVSPFLSRRSLIFSTASVPFPTNRFFFSSARRNPTNLRSPMSLIKDIQPFVSEPAQDTSSFLGIEEALMGFISGKTKATTVAHSVWQNVIHKGDAVVDAICGNGHDTLVLLKFIANDSGKGCVYAMDIQDSALKSTCSLLDRSVSPSERELVKLFSHCHSRMEDVIPKGASVRLVAFNLGYLPGGDKTVITTSKTTLAALQAASRILRSEGLISVMVYVGHPGGREELETVQTFASGLPVETWVCCKFEMLNRPNSPVLILIFKK</sequence>
<evidence type="ECO:0000313" key="2">
    <source>
        <dbReference type="Proteomes" id="UP000283530"/>
    </source>
</evidence>
<dbReference type="Proteomes" id="UP000283530">
    <property type="component" value="Unassembled WGS sequence"/>
</dbReference>
<keyword evidence="1" id="KW-0808">Transferase</keyword>
<dbReference type="GO" id="GO:0008168">
    <property type="term" value="F:methyltransferase activity"/>
    <property type="evidence" value="ECO:0007669"/>
    <property type="project" value="UniProtKB-KW"/>
</dbReference>